<organism evidence="4 5">
    <name type="scientific">Geodermatophilus amargosae</name>
    <dbReference type="NCBI Taxonomy" id="1296565"/>
    <lineage>
        <taxon>Bacteria</taxon>
        <taxon>Bacillati</taxon>
        <taxon>Actinomycetota</taxon>
        <taxon>Actinomycetes</taxon>
        <taxon>Geodermatophilales</taxon>
        <taxon>Geodermatophilaceae</taxon>
        <taxon>Geodermatophilus</taxon>
    </lineage>
</organism>
<dbReference type="InterPro" id="IPR013094">
    <property type="entry name" value="AB_hydrolase_3"/>
</dbReference>
<feature type="domain" description="Bacterial bifunctional deaminase-reductase C-terminal" evidence="2">
    <location>
        <begin position="111"/>
        <end position="292"/>
    </location>
</feature>
<proteinExistence type="predicted"/>
<evidence type="ECO:0000259" key="2">
    <source>
        <dbReference type="Pfam" id="PF01872"/>
    </source>
</evidence>
<keyword evidence="5" id="KW-1185">Reference proteome</keyword>
<evidence type="ECO:0000313" key="4">
    <source>
        <dbReference type="EMBL" id="SFT81015.1"/>
    </source>
</evidence>
<dbReference type="PANTHER" id="PTHR38011:SF11">
    <property type="entry name" value="2,5-DIAMINO-6-RIBOSYLAMINO-4(3H)-PYRIMIDINONE 5'-PHOSPHATE REDUCTASE"/>
    <property type="match status" value="1"/>
</dbReference>
<dbReference type="AlphaFoldDB" id="A0A1I7B1C8"/>
<name>A0A1I7B1C8_9ACTN</name>
<feature type="compositionally biased region" description="Low complexity" evidence="1">
    <location>
        <begin position="15"/>
        <end position="27"/>
    </location>
</feature>
<dbReference type="Gene3D" id="3.40.430.10">
    <property type="entry name" value="Dihydrofolate Reductase, subunit A"/>
    <property type="match status" value="1"/>
</dbReference>
<accession>A0A1I7B1C8</accession>
<dbReference type="Proteomes" id="UP000199546">
    <property type="component" value="Unassembled WGS sequence"/>
</dbReference>
<dbReference type="SUPFAM" id="SSF53597">
    <property type="entry name" value="Dihydrofolate reductase-like"/>
    <property type="match status" value="1"/>
</dbReference>
<evidence type="ECO:0000256" key="1">
    <source>
        <dbReference type="SAM" id="MobiDB-lite"/>
    </source>
</evidence>
<dbReference type="OrthoDB" id="7949219at2"/>
<dbReference type="STRING" id="1296565.SAMN05660657_03239"/>
<dbReference type="PANTHER" id="PTHR38011">
    <property type="entry name" value="DIHYDROFOLATE REDUCTASE FAMILY PROTEIN (AFU_ORTHOLOGUE AFUA_8G06820)"/>
    <property type="match status" value="1"/>
</dbReference>
<gene>
    <name evidence="4" type="ORF">SAMN05660657_03239</name>
</gene>
<evidence type="ECO:0000259" key="3">
    <source>
        <dbReference type="Pfam" id="PF07859"/>
    </source>
</evidence>
<reference evidence="5" key="1">
    <citation type="submission" date="2016-10" db="EMBL/GenBank/DDBJ databases">
        <authorList>
            <person name="Varghese N."/>
            <person name="Submissions S."/>
        </authorList>
    </citation>
    <scope>NUCLEOTIDE SEQUENCE [LARGE SCALE GENOMIC DNA]</scope>
    <source>
        <strain evidence="5">DSM 46136</strain>
    </source>
</reference>
<evidence type="ECO:0000313" key="5">
    <source>
        <dbReference type="Proteomes" id="UP000199546"/>
    </source>
</evidence>
<dbReference type="GO" id="GO:0009231">
    <property type="term" value="P:riboflavin biosynthetic process"/>
    <property type="evidence" value="ECO:0007669"/>
    <property type="project" value="InterPro"/>
</dbReference>
<dbReference type="Pfam" id="PF07859">
    <property type="entry name" value="Abhydrolase_3"/>
    <property type="match status" value="1"/>
</dbReference>
<dbReference type="Pfam" id="PF01872">
    <property type="entry name" value="RibD_C"/>
    <property type="match status" value="1"/>
</dbReference>
<dbReference type="InterPro" id="IPR029058">
    <property type="entry name" value="AB_hydrolase_fold"/>
</dbReference>
<sequence>MVHTDGPAYWDHYPGPDGDPASPDASPMRAASLAGLPPAYVLTAEYDVLRDEGEAYAAALAEAGVPVQTRRWDGHLHGFLGSSQPSPAQRGPADVPAPSAPSRYEGLMRRLVVSNVVSLDGYVNAAGPTPPALPIRSGADAEAFNTYNLERLRTASTLVAGRRSFEMFEGHWPAIEDDESVDEVQREISRLNNRVEKLVVSDSYGLPQGSPWADSTRVVPRARAADVVAELKRGDGDGDVLVFGSATTWNALLAVGLVDEVHLLVAPVVFGSGVPAFSAGLENDLELLDAQRIKGSGTTLLRYAVAATDGR</sequence>
<dbReference type="SUPFAM" id="SSF53474">
    <property type="entry name" value="alpha/beta-Hydrolases"/>
    <property type="match status" value="1"/>
</dbReference>
<dbReference type="InterPro" id="IPR024072">
    <property type="entry name" value="DHFR-like_dom_sf"/>
</dbReference>
<feature type="region of interest" description="Disordered" evidence="1">
    <location>
        <begin position="1"/>
        <end position="30"/>
    </location>
</feature>
<dbReference type="GO" id="GO:0008703">
    <property type="term" value="F:5-amino-6-(5-phosphoribosylamino)uracil reductase activity"/>
    <property type="evidence" value="ECO:0007669"/>
    <property type="project" value="InterPro"/>
</dbReference>
<dbReference type="InterPro" id="IPR002734">
    <property type="entry name" value="RibDG_C"/>
</dbReference>
<protein>
    <submittedName>
        <fullName evidence="4">RibD C-terminal domain-containing protein</fullName>
    </submittedName>
</protein>
<feature type="domain" description="Alpha/beta hydrolase fold-3" evidence="3">
    <location>
        <begin position="8"/>
        <end position="80"/>
    </location>
</feature>
<feature type="region of interest" description="Disordered" evidence="1">
    <location>
        <begin position="76"/>
        <end position="100"/>
    </location>
</feature>
<dbReference type="Gene3D" id="3.40.50.1820">
    <property type="entry name" value="alpha/beta hydrolase"/>
    <property type="match status" value="1"/>
</dbReference>
<dbReference type="InterPro" id="IPR050765">
    <property type="entry name" value="Riboflavin_Biosynth_HTPR"/>
</dbReference>
<dbReference type="GO" id="GO:0016787">
    <property type="term" value="F:hydrolase activity"/>
    <property type="evidence" value="ECO:0007669"/>
    <property type="project" value="InterPro"/>
</dbReference>
<dbReference type="EMBL" id="FPBA01000011">
    <property type="protein sequence ID" value="SFT81015.1"/>
    <property type="molecule type" value="Genomic_DNA"/>
</dbReference>